<proteinExistence type="predicted"/>
<keyword evidence="2" id="KW-1185">Reference proteome</keyword>
<sequence length="108" mass="12091">MMEADLTDTITSFALGDFVQERTTGFVGMIFGRTEFLHGEVRCGILPIASVAQEHGGHGANTHRALEWIDERALRPVPPVLQQAIDKRRREHREARFADTYRAAATAE</sequence>
<name>A0A371BFV3_9SPHN</name>
<evidence type="ECO:0000313" key="2">
    <source>
        <dbReference type="Proteomes" id="UP000263833"/>
    </source>
</evidence>
<protein>
    <submittedName>
        <fullName evidence="1">Uncharacterized protein</fullName>
    </submittedName>
</protein>
<organism evidence="1 2">
    <name type="scientific">Sphingorhabdus pulchriflava</name>
    <dbReference type="NCBI Taxonomy" id="2292257"/>
    <lineage>
        <taxon>Bacteria</taxon>
        <taxon>Pseudomonadati</taxon>
        <taxon>Pseudomonadota</taxon>
        <taxon>Alphaproteobacteria</taxon>
        <taxon>Sphingomonadales</taxon>
        <taxon>Sphingomonadaceae</taxon>
        <taxon>Sphingorhabdus</taxon>
    </lineage>
</organism>
<gene>
    <name evidence="1" type="ORF">DXH95_02945</name>
</gene>
<dbReference type="Proteomes" id="UP000263833">
    <property type="component" value="Unassembled WGS sequence"/>
</dbReference>
<comment type="caution">
    <text evidence="1">The sequence shown here is derived from an EMBL/GenBank/DDBJ whole genome shotgun (WGS) entry which is preliminary data.</text>
</comment>
<dbReference type="AlphaFoldDB" id="A0A371BFV3"/>
<accession>A0A371BFV3</accession>
<dbReference type="EMBL" id="QRGP01000001">
    <property type="protein sequence ID" value="RDV06398.1"/>
    <property type="molecule type" value="Genomic_DNA"/>
</dbReference>
<reference evidence="2" key="1">
    <citation type="submission" date="2018-08" db="EMBL/GenBank/DDBJ databases">
        <authorList>
            <person name="Kim S.-J."/>
            <person name="Jung G.-Y."/>
        </authorList>
    </citation>
    <scope>NUCLEOTIDE SEQUENCE [LARGE SCALE GENOMIC DNA]</scope>
    <source>
        <strain evidence="2">GY_G</strain>
    </source>
</reference>
<evidence type="ECO:0000313" key="1">
    <source>
        <dbReference type="EMBL" id="RDV06398.1"/>
    </source>
</evidence>